<feature type="non-terminal residue" evidence="1">
    <location>
        <position position="234"/>
    </location>
</feature>
<dbReference type="Gene3D" id="3.30.420.10">
    <property type="entry name" value="Ribonuclease H-like superfamily/Ribonuclease H"/>
    <property type="match status" value="1"/>
</dbReference>
<name>A0A4Q9KXC5_9MICR</name>
<evidence type="ECO:0000313" key="1">
    <source>
        <dbReference type="EMBL" id="TBT98819.1"/>
    </source>
</evidence>
<dbReference type="PANTHER" id="PTHR47169">
    <property type="entry name" value="OS01G0541250 PROTEIN"/>
    <property type="match status" value="1"/>
</dbReference>
<comment type="caution">
    <text evidence="1">The sequence shown here is derived from an EMBL/GenBank/DDBJ whole genome shotgun (WGS) entry which is preliminary data.</text>
</comment>
<evidence type="ECO:0008006" key="3">
    <source>
        <dbReference type="Google" id="ProtNLM"/>
    </source>
</evidence>
<dbReference type="PANTHER" id="PTHR47169:SF2">
    <property type="entry name" value="OS01G0541250 PROTEIN"/>
    <property type="match status" value="1"/>
</dbReference>
<dbReference type="Proteomes" id="UP000292362">
    <property type="component" value="Unassembled WGS sequence"/>
</dbReference>
<gene>
    <name evidence="1" type="ORF">CWI37_1581p0010</name>
</gene>
<sequence length="234" mass="28072">MENVEENLLNSEKRDSKYKQLTKEQRQGILEKLLQQMKENRLKYAEFGMQHKLNTEKARYVPMFLQKRKKRCGRKPKEYSNKLAQIKNTPLNRQGTPRSLFFAIDIQKSTLFDIFKSGKYITRISSTVKPTLTDKNKMDRLKFCLSKVNLANNGDLLFDDLYDYVHIDEKWFYLTKVKRSYYLMLNEENPERNCKSKRFITKIMFMAAVARPRYDAHRKLYFDGKIGIWPFVYQ</sequence>
<dbReference type="AlphaFoldDB" id="A0A4Q9KXC5"/>
<organism evidence="1 2">
    <name type="scientific">Hamiltosporidium tvaerminnensis</name>
    <dbReference type="NCBI Taxonomy" id="1176355"/>
    <lineage>
        <taxon>Eukaryota</taxon>
        <taxon>Fungi</taxon>
        <taxon>Fungi incertae sedis</taxon>
        <taxon>Microsporidia</taxon>
        <taxon>Dubosqiidae</taxon>
        <taxon>Hamiltosporidium</taxon>
    </lineage>
</organism>
<accession>A0A4Q9KXC5</accession>
<dbReference type="InterPro" id="IPR036397">
    <property type="entry name" value="RNaseH_sf"/>
</dbReference>
<reference evidence="1 2" key="1">
    <citation type="submission" date="2017-12" db="EMBL/GenBank/DDBJ databases">
        <authorList>
            <person name="Pombert J.-F."/>
            <person name="Haag K.L."/>
            <person name="Ebert D."/>
        </authorList>
    </citation>
    <scope>NUCLEOTIDE SEQUENCE [LARGE SCALE GENOMIC DNA]</scope>
    <source>
        <strain evidence="1">FI-OER-3-3</strain>
    </source>
</reference>
<dbReference type="GO" id="GO:0003676">
    <property type="term" value="F:nucleic acid binding"/>
    <property type="evidence" value="ECO:0007669"/>
    <property type="project" value="InterPro"/>
</dbReference>
<protein>
    <recommendedName>
        <fullName evidence="3">Transposase</fullName>
    </recommendedName>
</protein>
<evidence type="ECO:0000313" key="2">
    <source>
        <dbReference type="Proteomes" id="UP000292362"/>
    </source>
</evidence>
<dbReference type="VEuPathDB" id="MicrosporidiaDB:CWI37_1581p0010"/>
<proteinExistence type="predicted"/>
<dbReference type="EMBL" id="PITJ01001581">
    <property type="protein sequence ID" value="TBT98819.1"/>
    <property type="molecule type" value="Genomic_DNA"/>
</dbReference>